<keyword evidence="6" id="KW-1185">Reference proteome</keyword>
<dbReference type="RefSeq" id="XP_062706869.1">
    <property type="nucleotide sequence ID" value="XM_062850885.1"/>
</dbReference>
<keyword evidence="1" id="KW-0479">Metal-binding</keyword>
<reference evidence="6" key="1">
    <citation type="journal article" date="2015" name="Proc. Natl. Acad. Sci. U.S.A.">
        <title>Genome sequence of the Asian Tiger mosquito, Aedes albopictus, reveals insights into its biology, genetics, and evolution.</title>
        <authorList>
            <person name="Chen X.G."/>
            <person name="Jiang X."/>
            <person name="Gu J."/>
            <person name="Xu M."/>
            <person name="Wu Y."/>
            <person name="Deng Y."/>
            <person name="Zhang C."/>
            <person name="Bonizzoni M."/>
            <person name="Dermauw W."/>
            <person name="Vontas J."/>
            <person name="Armbruster P."/>
            <person name="Huang X."/>
            <person name="Yang Y."/>
            <person name="Zhang H."/>
            <person name="He W."/>
            <person name="Peng H."/>
            <person name="Liu Y."/>
            <person name="Wu K."/>
            <person name="Chen J."/>
            <person name="Lirakis M."/>
            <person name="Topalis P."/>
            <person name="Van Leeuwen T."/>
            <person name="Hall A.B."/>
            <person name="Jiang X."/>
            <person name="Thorpe C."/>
            <person name="Mueller R.L."/>
            <person name="Sun C."/>
            <person name="Waterhouse R.M."/>
            <person name="Yan G."/>
            <person name="Tu Z.J."/>
            <person name="Fang X."/>
            <person name="James A.A."/>
        </authorList>
    </citation>
    <scope>NUCLEOTIDE SEQUENCE [LARGE SCALE GENOMIC DNA]</scope>
    <source>
        <strain evidence="6">Foshan</strain>
    </source>
</reference>
<dbReference type="Gene3D" id="2.20.25.240">
    <property type="match status" value="1"/>
</dbReference>
<dbReference type="Proteomes" id="UP000069940">
    <property type="component" value="Unassembled WGS sequence"/>
</dbReference>
<evidence type="ECO:0000313" key="5">
    <source>
        <dbReference type="EnsemblMetazoa" id="AALFPA23_009520.P13115"/>
    </source>
</evidence>
<proteinExistence type="predicted"/>
<keyword evidence="2" id="KW-0863">Zinc-finger</keyword>
<reference evidence="5" key="2">
    <citation type="submission" date="2025-05" db="UniProtKB">
        <authorList>
            <consortium name="EnsemblMetazoa"/>
        </authorList>
    </citation>
    <scope>IDENTIFICATION</scope>
    <source>
        <strain evidence="5">Foshan</strain>
    </source>
</reference>
<name>A0ABM1YIQ5_AEDAL</name>
<dbReference type="GeneID" id="134287847"/>
<evidence type="ECO:0000313" key="6">
    <source>
        <dbReference type="Proteomes" id="UP000069940"/>
    </source>
</evidence>
<dbReference type="EnsemblMetazoa" id="AALFPA23_009520.R13115">
    <property type="protein sequence ID" value="AALFPA23_009520.P13115"/>
    <property type="gene ID" value="AALFPA23_009520"/>
</dbReference>
<evidence type="ECO:0000256" key="1">
    <source>
        <dbReference type="ARBA" id="ARBA00022723"/>
    </source>
</evidence>
<evidence type="ECO:0000256" key="3">
    <source>
        <dbReference type="ARBA" id="ARBA00022833"/>
    </source>
</evidence>
<feature type="domain" description="FLYWCH-type" evidence="4">
    <location>
        <begin position="2"/>
        <end position="67"/>
    </location>
</feature>
<dbReference type="Pfam" id="PF04500">
    <property type="entry name" value="FLYWCH"/>
    <property type="match status" value="1"/>
</dbReference>
<sequence>MFIVSRKGGILLVHENHIYRSNMRRQGPHKNILYWECVHNRSQKCRGRLKSEGNYLFISNTNATHNHPSDLNRINRAKVGGELTYRTFFSLFK</sequence>
<accession>A0ABM1YIQ5</accession>
<keyword evidence="3" id="KW-0862">Zinc</keyword>
<evidence type="ECO:0000259" key="4">
    <source>
        <dbReference type="Pfam" id="PF04500"/>
    </source>
</evidence>
<protein>
    <recommendedName>
        <fullName evidence="4">FLYWCH-type domain-containing protein</fullName>
    </recommendedName>
</protein>
<organism evidence="5 6">
    <name type="scientific">Aedes albopictus</name>
    <name type="common">Asian tiger mosquito</name>
    <name type="synonym">Stegomyia albopicta</name>
    <dbReference type="NCBI Taxonomy" id="7160"/>
    <lineage>
        <taxon>Eukaryota</taxon>
        <taxon>Metazoa</taxon>
        <taxon>Ecdysozoa</taxon>
        <taxon>Arthropoda</taxon>
        <taxon>Hexapoda</taxon>
        <taxon>Insecta</taxon>
        <taxon>Pterygota</taxon>
        <taxon>Neoptera</taxon>
        <taxon>Endopterygota</taxon>
        <taxon>Diptera</taxon>
        <taxon>Nematocera</taxon>
        <taxon>Culicoidea</taxon>
        <taxon>Culicidae</taxon>
        <taxon>Culicinae</taxon>
        <taxon>Aedini</taxon>
        <taxon>Aedes</taxon>
        <taxon>Stegomyia</taxon>
    </lineage>
</organism>
<evidence type="ECO:0000256" key="2">
    <source>
        <dbReference type="ARBA" id="ARBA00022771"/>
    </source>
</evidence>
<dbReference type="InterPro" id="IPR007588">
    <property type="entry name" value="Znf_FLYWCH"/>
</dbReference>